<dbReference type="HOGENOM" id="CLU_073768_0_0_2"/>
<dbReference type="OrthoDB" id="9602at2157"/>
<dbReference type="InterPro" id="IPR014721">
    <property type="entry name" value="Ribsml_uS5_D2-typ_fold_subgr"/>
</dbReference>
<dbReference type="Pfam" id="PF08544">
    <property type="entry name" value="GHMP_kinases_C"/>
    <property type="match status" value="1"/>
</dbReference>
<comment type="pathway">
    <text evidence="2 14">Metabolic intermediate biosynthesis; chorismate biosynthesis; chorismate from D-erythrose 4-phosphate and phosphoenolpyruvate: step 5/7.</text>
</comment>
<dbReference type="eggNOG" id="arCOG01025">
    <property type="taxonomic scope" value="Archaea"/>
</dbReference>
<sequence length="268" mass="28969">MKFAEATTNGGISILSAFIDGLGGAFSIDLPLTATVYAGTRRREDRLMEAIRSEFGIKDQLTYKVKSSIPAGYGLKSSSALVLALAKASLLYKSVDIEDADLLVRLANISKAVGLSATGALDDLCQALYGGYCITDNKRMKIIKRGKLPELAVLVCARGETRPSRSINIRGNYFKVARSAENLAQRGFIFQAAVLNGFIYGTIFGIDLETVRKIEENGANYASQSGKGPAVFGLFTDPSDAKRAKMDIGFGIVTKINNHGIRYRIYDS</sequence>
<dbReference type="Gene3D" id="3.30.230.10">
    <property type="match status" value="1"/>
</dbReference>
<comment type="catalytic activity">
    <reaction evidence="13 14">
        <text>shikimate + ATP = 3-phosphoshikimate + ADP + H(+)</text>
        <dbReference type="Rhea" id="RHEA:13121"/>
        <dbReference type="ChEBI" id="CHEBI:15378"/>
        <dbReference type="ChEBI" id="CHEBI:30616"/>
        <dbReference type="ChEBI" id="CHEBI:36208"/>
        <dbReference type="ChEBI" id="CHEBI:145989"/>
        <dbReference type="ChEBI" id="CHEBI:456216"/>
        <dbReference type="EC" id="2.7.1.71"/>
    </reaction>
</comment>
<dbReference type="RefSeq" id="WP_010917576.1">
    <property type="nucleotide sequence ID" value="NC_002689.2"/>
</dbReference>
<name>Q978S4_THEVO</name>
<dbReference type="Proteomes" id="UP000001017">
    <property type="component" value="Chromosome"/>
</dbReference>
<evidence type="ECO:0000256" key="2">
    <source>
        <dbReference type="ARBA" id="ARBA00004842"/>
    </source>
</evidence>
<gene>
    <name evidence="14" type="primary">aroK</name>
    <name evidence="17" type="ORF">TVG1385893</name>
</gene>
<keyword evidence="11 14" id="KW-0067">ATP-binding</keyword>
<dbReference type="Pfam" id="PF00288">
    <property type="entry name" value="GHMP_kinases_N"/>
    <property type="match status" value="1"/>
</dbReference>
<dbReference type="GeneID" id="1441458"/>
<accession>Q978S4</accession>
<dbReference type="GO" id="GO:0008652">
    <property type="term" value="P:amino acid biosynthetic process"/>
    <property type="evidence" value="ECO:0007669"/>
    <property type="project" value="UniProtKB-KW"/>
</dbReference>
<dbReference type="PANTHER" id="PTHR20861:SF3">
    <property type="entry name" value="SHIKIMATE KINASE"/>
    <property type="match status" value="1"/>
</dbReference>
<keyword evidence="18" id="KW-1185">Reference proteome</keyword>
<dbReference type="GO" id="GO:0009073">
    <property type="term" value="P:aromatic amino acid family biosynthetic process"/>
    <property type="evidence" value="ECO:0007669"/>
    <property type="project" value="UniProtKB-KW"/>
</dbReference>
<evidence type="ECO:0000313" key="18">
    <source>
        <dbReference type="Proteomes" id="UP000001017"/>
    </source>
</evidence>
<dbReference type="HAMAP" id="MF_00370">
    <property type="entry name" value="Shik_kinase_arch"/>
    <property type="match status" value="1"/>
</dbReference>
<evidence type="ECO:0000256" key="5">
    <source>
        <dbReference type="ARBA" id="ARBA00013853"/>
    </source>
</evidence>
<reference evidence="17 18" key="1">
    <citation type="journal article" date="1999" name="Proc. Jpn. Acad.">
        <title>Determination of the complete genomic DNA sequence of Thermoplasma volvanium GSS1.</title>
        <authorList>
            <person name="Kawashima T."/>
            <person name="Yamamoto Y."/>
            <person name="Aramaki H."/>
            <person name="Nunoshiba T."/>
            <person name="Kawamoto T."/>
            <person name="Watanabe K."/>
            <person name="Yamazaki M."/>
            <person name="Kanehori K."/>
            <person name="Amano N."/>
            <person name="Ohya Y."/>
            <person name="Makino K."/>
            <person name="Suzuki M."/>
        </authorList>
    </citation>
    <scope>NUCLEOTIDE SEQUENCE [LARGE SCALE GENOMIC DNA]</scope>
    <source>
        <strain evidence="18">ATCC 51530 / DSM 4299 / JCM 9571 / NBRC 15438 / GSS1</strain>
    </source>
</reference>
<keyword evidence="8 14" id="KW-0808">Transferase</keyword>
<dbReference type="GO" id="GO:0004765">
    <property type="term" value="F:shikimate kinase activity"/>
    <property type="evidence" value="ECO:0007669"/>
    <property type="project" value="UniProtKB-UniRule"/>
</dbReference>
<dbReference type="STRING" id="273116.gene:9382149"/>
<keyword evidence="9 14" id="KW-0547">Nucleotide-binding</keyword>
<organism evidence="17 18">
    <name type="scientific">Thermoplasma volcanium (strain ATCC 51530 / DSM 4299 / JCM 9571 / NBRC 15438 / GSS1)</name>
    <dbReference type="NCBI Taxonomy" id="273116"/>
    <lineage>
        <taxon>Archaea</taxon>
        <taxon>Methanobacteriati</taxon>
        <taxon>Thermoplasmatota</taxon>
        <taxon>Thermoplasmata</taxon>
        <taxon>Thermoplasmatales</taxon>
        <taxon>Thermoplasmataceae</taxon>
        <taxon>Thermoplasma</taxon>
    </lineage>
</organism>
<comment type="subcellular location">
    <subcellularLocation>
        <location evidence="1 14">Cytoplasm</location>
    </subcellularLocation>
</comment>
<evidence type="ECO:0000256" key="8">
    <source>
        <dbReference type="ARBA" id="ARBA00022679"/>
    </source>
</evidence>
<feature type="binding site" evidence="14">
    <location>
        <begin position="70"/>
        <end position="80"/>
    </location>
    <ligand>
        <name>ATP</name>
        <dbReference type="ChEBI" id="CHEBI:30616"/>
    </ligand>
</feature>
<evidence type="ECO:0000256" key="12">
    <source>
        <dbReference type="ARBA" id="ARBA00023141"/>
    </source>
</evidence>
<dbReference type="EC" id="2.7.1.71" evidence="4 14"/>
<dbReference type="GO" id="GO:0005524">
    <property type="term" value="F:ATP binding"/>
    <property type="evidence" value="ECO:0007669"/>
    <property type="project" value="UniProtKB-UniRule"/>
</dbReference>
<dbReference type="InterPro" id="IPR013750">
    <property type="entry name" value="GHMP_kinase_C_dom"/>
</dbReference>
<evidence type="ECO:0000256" key="7">
    <source>
        <dbReference type="ARBA" id="ARBA00022605"/>
    </source>
</evidence>
<evidence type="ECO:0000313" key="17">
    <source>
        <dbReference type="EMBL" id="BAB60483.1"/>
    </source>
</evidence>
<evidence type="ECO:0000256" key="9">
    <source>
        <dbReference type="ARBA" id="ARBA00022741"/>
    </source>
</evidence>
<feature type="domain" description="GHMP kinase N-terminal" evidence="15">
    <location>
        <begin position="47"/>
        <end position="131"/>
    </location>
</feature>
<evidence type="ECO:0000256" key="6">
    <source>
        <dbReference type="ARBA" id="ARBA00022490"/>
    </source>
</evidence>
<dbReference type="AlphaFoldDB" id="Q978S4"/>
<reference evidence="17 18" key="2">
    <citation type="journal article" date="2000" name="Proc. Natl. Acad. Sci. U.S.A.">
        <title>Archaeal adaptation to higher temperatures revealed by genomic sequence of Thermoplasma volcanium.</title>
        <authorList>
            <person name="Kawashima T."/>
            <person name="Amano N."/>
            <person name="Koike H."/>
            <person name="Makino S."/>
            <person name="Higuchi S."/>
            <person name="Kawashima-Ohya Y."/>
            <person name="Watanabe K."/>
            <person name="Yamazaki M."/>
            <person name="Kanehori K."/>
            <person name="Kawamoto T."/>
            <person name="Nunoshiba T."/>
            <person name="Yamamoto Y."/>
            <person name="Aramaki H."/>
            <person name="Makino K."/>
            <person name="Suzuki M."/>
        </authorList>
    </citation>
    <scope>NUCLEOTIDE SEQUENCE [LARGE SCALE GENOMIC DNA]</scope>
    <source>
        <strain evidence="18">ATCC 51530 / DSM 4299 / JCM 9571 / NBRC 15438 / GSS1</strain>
    </source>
</reference>
<comment type="similarity">
    <text evidence="3 14">Belongs to the GHMP kinase family. Archaeal shikimate kinase subfamily.</text>
</comment>
<evidence type="ECO:0000259" key="15">
    <source>
        <dbReference type="Pfam" id="PF00288"/>
    </source>
</evidence>
<dbReference type="InterPro" id="IPR020568">
    <property type="entry name" value="Ribosomal_Su5_D2-typ_SF"/>
</dbReference>
<dbReference type="InterPro" id="IPR006204">
    <property type="entry name" value="GHMP_kinase_N_dom"/>
</dbReference>
<dbReference type="PIRSF" id="PIRSF005758">
    <property type="entry name" value="Shikimt_kin_arch"/>
    <property type="match status" value="1"/>
</dbReference>
<dbReference type="EMBL" id="BA000011">
    <property type="protein sequence ID" value="BAB60483.1"/>
    <property type="molecule type" value="Genomic_DNA"/>
</dbReference>
<evidence type="ECO:0000256" key="4">
    <source>
        <dbReference type="ARBA" id="ARBA00012154"/>
    </source>
</evidence>
<evidence type="ECO:0000256" key="13">
    <source>
        <dbReference type="ARBA" id="ARBA00048567"/>
    </source>
</evidence>
<evidence type="ECO:0000256" key="1">
    <source>
        <dbReference type="ARBA" id="ARBA00004496"/>
    </source>
</evidence>
<keyword evidence="6 14" id="KW-0963">Cytoplasm</keyword>
<dbReference type="NCBIfam" id="TIGR01920">
    <property type="entry name" value="Shik_kin_archae"/>
    <property type="match status" value="1"/>
</dbReference>
<evidence type="ECO:0000256" key="11">
    <source>
        <dbReference type="ARBA" id="ARBA00022840"/>
    </source>
</evidence>
<evidence type="ECO:0000256" key="14">
    <source>
        <dbReference type="HAMAP-Rule" id="MF_00370"/>
    </source>
</evidence>
<keyword evidence="10 14" id="KW-0418">Kinase</keyword>
<evidence type="ECO:0000256" key="10">
    <source>
        <dbReference type="ARBA" id="ARBA00022777"/>
    </source>
</evidence>
<protein>
    <recommendedName>
        <fullName evidence="5 14">Shikimate kinase</fullName>
        <shortName evidence="14">SK</shortName>
        <ecNumber evidence="4 14">2.7.1.71</ecNumber>
    </recommendedName>
</protein>
<dbReference type="GO" id="GO:0005737">
    <property type="term" value="C:cytoplasm"/>
    <property type="evidence" value="ECO:0007669"/>
    <property type="project" value="UniProtKB-SubCell"/>
</dbReference>
<dbReference type="KEGG" id="tvo:TVG1385893"/>
<dbReference type="PaxDb" id="273116-14325580"/>
<proteinExistence type="inferred from homology"/>
<keyword evidence="7 14" id="KW-0028">Amino-acid biosynthesis</keyword>
<evidence type="ECO:0000259" key="16">
    <source>
        <dbReference type="Pfam" id="PF08544"/>
    </source>
</evidence>
<dbReference type="GO" id="GO:0009423">
    <property type="term" value="P:chorismate biosynthetic process"/>
    <property type="evidence" value="ECO:0007669"/>
    <property type="project" value="UniProtKB-UniRule"/>
</dbReference>
<feature type="domain" description="GHMP kinase C-terminal" evidence="16">
    <location>
        <begin position="210"/>
        <end position="245"/>
    </location>
</feature>
<dbReference type="SUPFAM" id="SSF54211">
    <property type="entry name" value="Ribosomal protein S5 domain 2-like"/>
    <property type="match status" value="1"/>
</dbReference>
<dbReference type="PhylomeDB" id="Q978S4"/>
<dbReference type="InterPro" id="IPR010189">
    <property type="entry name" value="SK_arc"/>
</dbReference>
<evidence type="ECO:0000256" key="3">
    <source>
        <dbReference type="ARBA" id="ARBA00010202"/>
    </source>
</evidence>
<dbReference type="UniPathway" id="UPA00053">
    <property type="reaction ID" value="UER00088"/>
</dbReference>
<keyword evidence="12 14" id="KW-0057">Aromatic amino acid biosynthesis</keyword>
<dbReference type="PANTHER" id="PTHR20861">
    <property type="entry name" value="HOMOSERINE/4-DIPHOSPHOCYTIDYL-2-C-METHYL-D-ERYTHRITOL KINASE"/>
    <property type="match status" value="1"/>
</dbReference>